<keyword evidence="7" id="KW-1185">Reference proteome</keyword>
<accession>U6KSG1</accession>
<evidence type="ECO:0000313" key="7">
    <source>
        <dbReference type="Proteomes" id="UP000030747"/>
    </source>
</evidence>
<protein>
    <recommendedName>
        <fullName evidence="5">Phosphotyrosine protein phosphatase I domain-containing protein</fullName>
    </recommendedName>
</protein>
<dbReference type="Proteomes" id="UP000030747">
    <property type="component" value="Unassembled WGS sequence"/>
</dbReference>
<feature type="active site" description="Proton donor" evidence="4">
    <location>
        <position position="121"/>
    </location>
</feature>
<dbReference type="SMART" id="SM00226">
    <property type="entry name" value="LMWPc"/>
    <property type="match status" value="1"/>
</dbReference>
<dbReference type="Gene3D" id="3.40.50.2300">
    <property type="match status" value="1"/>
</dbReference>
<dbReference type="PANTHER" id="PTHR11717:SF7">
    <property type="entry name" value="LOW MOLECULAR WEIGHT PHOSPHOTYROSINE PROTEIN PHOSPHATASE"/>
    <property type="match status" value="1"/>
</dbReference>
<dbReference type="VEuPathDB" id="ToxoDB:ETH_00026505"/>
<dbReference type="GO" id="GO:0004725">
    <property type="term" value="F:protein tyrosine phosphatase activity"/>
    <property type="evidence" value="ECO:0007669"/>
    <property type="project" value="InterPro"/>
</dbReference>
<evidence type="ECO:0000313" key="6">
    <source>
        <dbReference type="EMBL" id="CDJ38338.1"/>
    </source>
</evidence>
<keyword evidence="3" id="KW-0904">Protein phosphatase</keyword>
<dbReference type="GeneID" id="25254397"/>
<organism evidence="6 7">
    <name type="scientific">Eimeria tenella</name>
    <name type="common">Coccidian parasite</name>
    <dbReference type="NCBI Taxonomy" id="5802"/>
    <lineage>
        <taxon>Eukaryota</taxon>
        <taxon>Sar</taxon>
        <taxon>Alveolata</taxon>
        <taxon>Apicomplexa</taxon>
        <taxon>Conoidasida</taxon>
        <taxon>Coccidia</taxon>
        <taxon>Eucoccidiorida</taxon>
        <taxon>Eimeriorina</taxon>
        <taxon>Eimeriidae</taxon>
        <taxon>Eimeria</taxon>
    </lineage>
</organism>
<dbReference type="InterPro" id="IPR017867">
    <property type="entry name" value="Tyr_phospatase_low_mol_wt"/>
</dbReference>
<evidence type="ECO:0000256" key="4">
    <source>
        <dbReference type="PIRSR" id="PIRSR617867-1"/>
    </source>
</evidence>
<proteinExistence type="inferred from homology"/>
<evidence type="ECO:0000259" key="5">
    <source>
        <dbReference type="SMART" id="SM00226"/>
    </source>
</evidence>
<dbReference type="OrthoDB" id="3388at2759"/>
<dbReference type="AlphaFoldDB" id="U6KSG1"/>
<feature type="active site" description="Nucleophile" evidence="4">
    <location>
        <position position="9"/>
    </location>
</feature>
<feature type="domain" description="Phosphotyrosine protein phosphatase I" evidence="5">
    <location>
        <begin position="3"/>
        <end position="145"/>
    </location>
</feature>
<dbReference type="CDD" id="cd16343">
    <property type="entry name" value="LMWPTP"/>
    <property type="match status" value="1"/>
</dbReference>
<dbReference type="Pfam" id="PF01451">
    <property type="entry name" value="LMWPc"/>
    <property type="match status" value="1"/>
</dbReference>
<feature type="active site" evidence="4">
    <location>
        <position position="15"/>
    </location>
</feature>
<evidence type="ECO:0000256" key="2">
    <source>
        <dbReference type="ARBA" id="ARBA00022801"/>
    </source>
</evidence>
<gene>
    <name evidence="6" type="ORF">ETH_00026505</name>
</gene>
<evidence type="ECO:0000256" key="1">
    <source>
        <dbReference type="ARBA" id="ARBA00011063"/>
    </source>
</evidence>
<dbReference type="PANTHER" id="PTHR11717">
    <property type="entry name" value="LOW MOLECULAR WEIGHT PROTEIN TYROSINE PHOSPHATASE"/>
    <property type="match status" value="1"/>
</dbReference>
<reference evidence="6" key="2">
    <citation type="submission" date="2013-10" db="EMBL/GenBank/DDBJ databases">
        <authorList>
            <person name="Aslett M."/>
        </authorList>
    </citation>
    <scope>NUCLEOTIDE SEQUENCE [LARGE SCALE GENOMIC DNA]</scope>
    <source>
        <strain evidence="6">Houghton</strain>
    </source>
</reference>
<dbReference type="InterPro" id="IPR036196">
    <property type="entry name" value="Ptyr_pPase_sf"/>
</dbReference>
<dbReference type="VEuPathDB" id="ToxoDB:ETH2_1339300"/>
<keyword evidence="2" id="KW-0378">Hydrolase</keyword>
<dbReference type="PRINTS" id="PR00719">
    <property type="entry name" value="LMWPTPASE"/>
</dbReference>
<name>U6KSG1_EIMTE</name>
<reference evidence="6" key="1">
    <citation type="submission" date="2013-10" db="EMBL/GenBank/DDBJ databases">
        <title>Genomic analysis of the causative agents of coccidiosis in chickens.</title>
        <authorList>
            <person name="Reid A.J."/>
            <person name="Blake D."/>
            <person name="Billington K."/>
            <person name="Browne H."/>
            <person name="Dunn M."/>
            <person name="Hung S."/>
            <person name="Kawahara F."/>
            <person name="Miranda-Saavedra D."/>
            <person name="Mourier T."/>
            <person name="Nagra H."/>
            <person name="Otto T.D."/>
            <person name="Rawlings N."/>
            <person name="Sanchez A."/>
            <person name="Sanders M."/>
            <person name="Subramaniam C."/>
            <person name="Tay Y."/>
            <person name="Dear P."/>
            <person name="Doerig C."/>
            <person name="Gruber A."/>
            <person name="Parkinson J."/>
            <person name="Shirley M."/>
            <person name="Wan K.L."/>
            <person name="Berriman M."/>
            <person name="Tomley F."/>
            <person name="Pain A."/>
        </authorList>
    </citation>
    <scope>NUCLEOTIDE SEQUENCE [LARGE SCALE GENOMIC DNA]</scope>
    <source>
        <strain evidence="6">Houghton</strain>
    </source>
</reference>
<dbReference type="InterPro" id="IPR023485">
    <property type="entry name" value="Ptyr_pPase"/>
</dbReference>
<dbReference type="SUPFAM" id="SSF52788">
    <property type="entry name" value="Phosphotyrosine protein phosphatases I"/>
    <property type="match status" value="1"/>
</dbReference>
<dbReference type="OMA" id="PYYEGGH"/>
<dbReference type="InterPro" id="IPR050438">
    <property type="entry name" value="LMW_PTPase"/>
</dbReference>
<evidence type="ECO:0000256" key="3">
    <source>
        <dbReference type="ARBA" id="ARBA00022912"/>
    </source>
</evidence>
<sequence>MVRSVLFVCLGNVNRSPTAEYILRSKLQLQTLNPKPFKVASAATGGHTEGDPAMGEMIRAARKRGVDLSPHRARQEFDLVVAMDKSNLRNLAALCPPDKRHKLKLLIRDYAPECGTEEVPDPYYEGGHLNVFDLIEKGVEGLIKKEEIVVN</sequence>
<comment type="similarity">
    <text evidence="1">Belongs to the low molecular weight phosphotyrosine protein phosphatase family.</text>
</comment>
<dbReference type="RefSeq" id="XP_013229176.1">
    <property type="nucleotide sequence ID" value="XM_013373722.1"/>
</dbReference>
<dbReference type="EMBL" id="HG673835">
    <property type="protein sequence ID" value="CDJ38338.1"/>
    <property type="molecule type" value="Genomic_DNA"/>
</dbReference>